<dbReference type="GO" id="GO:0043684">
    <property type="term" value="C:type IV secretion system complex"/>
    <property type="evidence" value="ECO:0007669"/>
    <property type="project" value="UniProtKB-UniRule"/>
</dbReference>
<dbReference type="Gene3D" id="3.40.50.300">
    <property type="entry name" value="P-loop containing nucleotide triphosphate hydrolases"/>
    <property type="match status" value="1"/>
</dbReference>
<name>A0A3U7MSE6_SALET</name>
<dbReference type="SUPFAM" id="SSF52540">
    <property type="entry name" value="P-loop containing nucleoside triphosphate hydrolases"/>
    <property type="match status" value="1"/>
</dbReference>
<organism evidence="4">
    <name type="scientific">Salmonella enterica I</name>
    <dbReference type="NCBI Taxonomy" id="59201"/>
    <lineage>
        <taxon>Bacteria</taxon>
        <taxon>Pseudomonadati</taxon>
        <taxon>Pseudomonadota</taxon>
        <taxon>Gammaproteobacteria</taxon>
        <taxon>Enterobacterales</taxon>
        <taxon>Enterobacteriaceae</taxon>
        <taxon>Salmonella</taxon>
    </lineage>
</organism>
<keyword evidence="2" id="KW-0547">Nucleotide-binding</keyword>
<feature type="domain" description="Bacterial type II secretion system protein E" evidence="3">
    <location>
        <begin position="158"/>
        <end position="283"/>
    </location>
</feature>
<accession>A0A3U7MSE6</accession>
<dbReference type="InterPro" id="IPR050921">
    <property type="entry name" value="T4SS_GSP_E_ATPase"/>
</dbReference>
<protein>
    <recommendedName>
        <fullName evidence="2">Type IV secretion system protein</fullName>
    </recommendedName>
</protein>
<dbReference type="InterPro" id="IPR014155">
    <property type="entry name" value="VirB11"/>
</dbReference>
<dbReference type="InterPro" id="IPR027417">
    <property type="entry name" value="P-loop_NTPase"/>
</dbReference>
<proteinExistence type="inferred from homology"/>
<dbReference type="InterPro" id="IPR001482">
    <property type="entry name" value="T2SS/T4SS_dom"/>
</dbReference>
<dbReference type="GO" id="GO:0005524">
    <property type="term" value="F:ATP binding"/>
    <property type="evidence" value="ECO:0007669"/>
    <property type="project" value="UniProtKB-UniRule"/>
</dbReference>
<dbReference type="PANTHER" id="PTHR30486:SF6">
    <property type="entry name" value="TYPE IV PILUS RETRACTATION ATPASE PILT"/>
    <property type="match status" value="1"/>
</dbReference>
<sequence length="335" mass="38150">MSFDNATLARDFLKQSGVHECLNREGVRDVAINRPGEIWFENENGWVREERPTLDLSMCNRLANALAAYNNQSLTVKSPIKTVELPDNERGLIVMAPACEPGTLSMTFRKPSNDRYTLQGYIDSGRFSEALALTGRGTELEEWQISLKRFHAQKDWLNFFMLAVERRLNIIIFGGTGSGKTTFAKSLVDLFPVHRRMLTIEAVNELKMPYHPNHVHLIYGDIITPKELVSCSLRMKPDHIFLAELTGDEAWDFMELLNTGHPGTITTAHANDTLSGYGRVCGMIKQSPVGMGLDYEYIERRVRTSFDIVLYMEHTRILEVHYEPETKLRLLNAAR</sequence>
<reference evidence="4" key="1">
    <citation type="submission" date="2019-09" db="EMBL/GenBank/DDBJ databases">
        <authorList>
            <person name="Ashton P.M."/>
            <person name="Dallman T."/>
            <person name="Nair S."/>
            <person name="De Pinna E."/>
            <person name="Peters T."/>
            <person name="Grant K."/>
        </authorList>
    </citation>
    <scope>NUCLEOTIDE SEQUENCE</scope>
    <source>
        <strain evidence="4">804450</strain>
    </source>
</reference>
<dbReference type="EMBL" id="AAKXPG010000031">
    <property type="protein sequence ID" value="ECW7871440.1"/>
    <property type="molecule type" value="Genomic_DNA"/>
</dbReference>
<evidence type="ECO:0000256" key="1">
    <source>
        <dbReference type="ARBA" id="ARBA00006611"/>
    </source>
</evidence>
<comment type="caution">
    <text evidence="4">The sequence shown here is derived from an EMBL/GenBank/DDBJ whole genome shotgun (WGS) entry which is preliminary data.</text>
</comment>
<dbReference type="GO" id="GO:0016887">
    <property type="term" value="F:ATP hydrolysis activity"/>
    <property type="evidence" value="ECO:0007669"/>
    <property type="project" value="InterPro"/>
</dbReference>
<evidence type="ECO:0000256" key="2">
    <source>
        <dbReference type="RuleBase" id="RU366071"/>
    </source>
</evidence>
<evidence type="ECO:0000313" key="4">
    <source>
        <dbReference type="EMBL" id="ECW7871440.1"/>
    </source>
</evidence>
<dbReference type="CDD" id="cd01130">
    <property type="entry name" value="VirB11-like_ATPase"/>
    <property type="match status" value="1"/>
</dbReference>
<dbReference type="GO" id="GO:0044097">
    <property type="term" value="P:secretion by the type IV secretion system"/>
    <property type="evidence" value="ECO:0007669"/>
    <property type="project" value="InterPro"/>
</dbReference>
<dbReference type="NCBIfam" id="TIGR02788">
    <property type="entry name" value="VirB11"/>
    <property type="match status" value="1"/>
</dbReference>
<keyword evidence="2" id="KW-0067">ATP-binding</keyword>
<dbReference type="Gene3D" id="3.30.450.90">
    <property type="match status" value="1"/>
</dbReference>
<comment type="function">
    <text evidence="2">Part of the Type IV secretion system.</text>
</comment>
<evidence type="ECO:0000259" key="3">
    <source>
        <dbReference type="Pfam" id="PF00437"/>
    </source>
</evidence>
<comment type="similarity">
    <text evidence="1 2">Belongs to the GSP E family.</text>
</comment>
<dbReference type="Pfam" id="PF00437">
    <property type="entry name" value="T2SSE"/>
    <property type="match status" value="1"/>
</dbReference>
<dbReference type="AlphaFoldDB" id="A0A3U7MSE6"/>
<gene>
    <name evidence="4" type="primary">virB11</name>
    <name evidence="4" type="ORF">F3550_21445</name>
</gene>
<dbReference type="PANTHER" id="PTHR30486">
    <property type="entry name" value="TWITCHING MOTILITY PROTEIN PILT"/>
    <property type="match status" value="1"/>
</dbReference>